<comment type="cofactor">
    <cofactor evidence="1">
        <name>FAD</name>
        <dbReference type="ChEBI" id="CHEBI:57692"/>
    </cofactor>
</comment>
<feature type="active site" description="Proton acceptor" evidence="14">
    <location>
        <position position="436"/>
    </location>
</feature>
<dbReference type="InterPro" id="IPR036250">
    <property type="entry name" value="AcylCo_DH-like_C"/>
</dbReference>
<dbReference type="GO" id="GO:0033540">
    <property type="term" value="P:fatty acid beta-oxidation using acyl-CoA oxidase"/>
    <property type="evidence" value="ECO:0007669"/>
    <property type="project" value="TreeGrafter"/>
</dbReference>
<feature type="domain" description="Acyl-CoA oxidase C-terminal" evidence="16">
    <location>
        <begin position="489"/>
        <end position="667"/>
    </location>
</feature>
<evidence type="ECO:0000256" key="8">
    <source>
        <dbReference type="ARBA" id="ARBA00022832"/>
    </source>
</evidence>
<evidence type="ECO:0000256" key="13">
    <source>
        <dbReference type="PIRNR" id="PIRNR000168"/>
    </source>
</evidence>
<dbReference type="InterPro" id="IPR012258">
    <property type="entry name" value="Acyl-CoA_oxidase"/>
</dbReference>
<evidence type="ECO:0000256" key="12">
    <source>
        <dbReference type="ARBA" id="ARBA00023140"/>
    </source>
</evidence>
<keyword evidence="20" id="KW-1185">Reference proteome</keyword>
<keyword evidence="11" id="KW-0443">Lipid metabolism</keyword>
<dbReference type="InterPro" id="IPR046373">
    <property type="entry name" value="Acyl-CoA_Oxase/DH_mid-dom_sf"/>
</dbReference>
<evidence type="ECO:0000256" key="4">
    <source>
        <dbReference type="ARBA" id="ARBA00006288"/>
    </source>
</evidence>
<feature type="binding site" evidence="15">
    <location>
        <position position="193"/>
    </location>
    <ligand>
        <name>FAD</name>
        <dbReference type="ChEBI" id="CHEBI:57692"/>
    </ligand>
</feature>
<evidence type="ECO:0000256" key="5">
    <source>
        <dbReference type="ARBA" id="ARBA00022630"/>
    </source>
</evidence>
<evidence type="ECO:0000256" key="7">
    <source>
        <dbReference type="ARBA" id="ARBA00022827"/>
    </source>
</evidence>
<comment type="pathway">
    <text evidence="3">Lipid metabolism; peroxisomal fatty acid beta-oxidation.</text>
</comment>
<evidence type="ECO:0000313" key="20">
    <source>
        <dbReference type="Proteomes" id="UP000492821"/>
    </source>
</evidence>
<feature type="domain" description="Acyl-CoA oxidase C-alpha1" evidence="19">
    <location>
        <begin position="290"/>
        <end position="451"/>
    </location>
</feature>
<evidence type="ECO:0000256" key="6">
    <source>
        <dbReference type="ARBA" id="ARBA00022741"/>
    </source>
</evidence>
<keyword evidence="8" id="KW-0276">Fatty acid metabolism</keyword>
<keyword evidence="12" id="KW-0576">Peroxisome</keyword>
<dbReference type="FunFam" id="1.20.140.10:FF:000013">
    <property type="entry name" value="Acyl-coenzyme A oxidase"/>
    <property type="match status" value="1"/>
</dbReference>
<keyword evidence="6" id="KW-0547">Nucleotide-binding</keyword>
<evidence type="ECO:0000256" key="11">
    <source>
        <dbReference type="ARBA" id="ARBA00023098"/>
    </source>
</evidence>
<evidence type="ECO:0000256" key="10">
    <source>
        <dbReference type="ARBA" id="ARBA00023002"/>
    </source>
</evidence>
<dbReference type="FunFam" id="1.10.540.10:FF:000006">
    <property type="entry name" value="Acyl-coenzyme A oxidase"/>
    <property type="match status" value="1"/>
</dbReference>
<comment type="similarity">
    <text evidence="4 13">Belongs to the acyl-CoA oxidase family.</text>
</comment>
<dbReference type="WBParaSite" id="Pan_g20585.t1">
    <property type="protein sequence ID" value="Pan_g20585.t1"/>
    <property type="gene ID" value="Pan_g20585"/>
</dbReference>
<dbReference type="InterPro" id="IPR002655">
    <property type="entry name" value="Acyl-CoA_oxidase_C"/>
</dbReference>
<dbReference type="Gene3D" id="1.10.540.10">
    <property type="entry name" value="Acyl-CoA dehydrogenase/oxidase, N-terminal domain"/>
    <property type="match status" value="1"/>
</dbReference>
<sequence>MSALEPTLIRPGDNPDITKERRAATVPVNALAAFIHGGADIVKRRKEIYDAVEAEPALRNNLRLEFLPREQRHEEQARRAVAMTDHATDIIDGSDMFGEGIYYQSLIMGRDLHALSLHYSMVLPAIQNQSDEEQMEEWLELIITRSIVATYAQTELGHGTNLSKLETTATYDPETEEFILHSPTITATKWWPGALGKSSNYAIVMAQLYVKGKHYGPHPFFVQLRHRDTHLPLPGITIGDIGPKLGINGSDNGFLRFNQFRIPRKAMFARNARVEKDGTYVPPKHAKLGFGAMVFVRSIMIKDQATQLAAAVTIATRYAAIRRQGEIVPNGQEVQILDYQTQQYRIFPNIAKTLVFLFAAYEIKDLYLKVTSQLQEGNVSLLPQLHGLSSGLKSIVSWDTAQGIEQCRLACGGHGYSQASGFPDIYSYAVGGCTYEGENIVMLLQVARGLVKLVPGIRSGNPDLTEITAYLGAKPSSKSNFTCAANTSPTDLVAYFEHAAREQLFAAYDFWKANESRYPTSEEAWNKAGIELSKASRLHVKAYLVRNYFNYVSRNTDSKIQGVLLALGKLYALDQLSGAAGAFLRGGFFNDGQISTARHGIYLLLEELRPNAVAIVDSFDISDRELSSVLGRRDGNVYENLLKWAMQSPLNESDISTAYTKHLKPMMVEARSKL</sequence>
<reference evidence="20" key="1">
    <citation type="journal article" date="2013" name="Genetics">
        <title>The draft genome and transcriptome of Panagrellus redivivus are shaped by the harsh demands of a free-living lifestyle.</title>
        <authorList>
            <person name="Srinivasan J."/>
            <person name="Dillman A.R."/>
            <person name="Macchietto M.G."/>
            <person name="Heikkinen L."/>
            <person name="Lakso M."/>
            <person name="Fracchia K.M."/>
            <person name="Antoshechkin I."/>
            <person name="Mortazavi A."/>
            <person name="Wong G."/>
            <person name="Sternberg P.W."/>
        </authorList>
    </citation>
    <scope>NUCLEOTIDE SEQUENCE [LARGE SCALE GENOMIC DNA]</scope>
    <source>
        <strain evidence="20">MT8872</strain>
    </source>
</reference>
<dbReference type="InterPro" id="IPR037069">
    <property type="entry name" value="AcylCoA_DH/ox_N_sf"/>
</dbReference>
<feature type="domain" description="Acyl-CoA oxidase/dehydrogenase middle" evidence="17">
    <location>
        <begin position="151"/>
        <end position="259"/>
    </location>
</feature>
<dbReference type="PANTHER" id="PTHR10909:SF351">
    <property type="entry name" value="ACYL-COENZYME A OXIDASE"/>
    <property type="match status" value="1"/>
</dbReference>
<comment type="subcellular location">
    <subcellularLocation>
        <location evidence="2">Peroxisome</location>
    </subcellularLocation>
</comment>
<dbReference type="GO" id="GO:0005524">
    <property type="term" value="F:ATP binding"/>
    <property type="evidence" value="ECO:0007669"/>
    <property type="project" value="UniProtKB-KW"/>
</dbReference>
<reference evidence="21" key="2">
    <citation type="submission" date="2020-10" db="UniProtKB">
        <authorList>
            <consortium name="WormBaseParasite"/>
        </authorList>
    </citation>
    <scope>IDENTIFICATION</scope>
</reference>
<dbReference type="AlphaFoldDB" id="A0A7E4ZVT0"/>
<proteinExistence type="inferred from homology"/>
<keyword evidence="10" id="KW-0560">Oxidoreductase</keyword>
<dbReference type="Proteomes" id="UP000492821">
    <property type="component" value="Unassembled WGS sequence"/>
</dbReference>
<dbReference type="InterPro" id="IPR055060">
    <property type="entry name" value="ACOX_C_alpha1"/>
</dbReference>
<dbReference type="FunFam" id="1.20.140.10:FF:000005">
    <property type="entry name" value="Acyl-coenzyme A oxidase"/>
    <property type="match status" value="1"/>
</dbReference>
<dbReference type="GO" id="GO:0071949">
    <property type="term" value="F:FAD binding"/>
    <property type="evidence" value="ECO:0007669"/>
    <property type="project" value="InterPro"/>
</dbReference>
<feature type="domain" description="Acyl-coenzyme A oxidase N-terminal" evidence="18">
    <location>
        <begin position="28"/>
        <end position="146"/>
    </location>
</feature>
<evidence type="ECO:0000259" key="18">
    <source>
        <dbReference type="Pfam" id="PF14749"/>
    </source>
</evidence>
<dbReference type="SUPFAM" id="SSF47203">
    <property type="entry name" value="Acyl-CoA dehydrogenase C-terminal domain-like"/>
    <property type="match status" value="2"/>
</dbReference>
<evidence type="ECO:0000313" key="21">
    <source>
        <dbReference type="WBParaSite" id="Pan_g20585.t1"/>
    </source>
</evidence>
<dbReference type="Pfam" id="PF22924">
    <property type="entry name" value="ACOX_C_alpha1"/>
    <property type="match status" value="1"/>
</dbReference>
<dbReference type="GO" id="GO:0003997">
    <property type="term" value="F:acyl-CoA oxidase activity"/>
    <property type="evidence" value="ECO:0007669"/>
    <property type="project" value="InterPro"/>
</dbReference>
<name>A0A7E4ZVT0_PANRE</name>
<evidence type="ECO:0000256" key="15">
    <source>
        <dbReference type="PIRSR" id="PIRSR000168-2"/>
    </source>
</evidence>
<dbReference type="GO" id="GO:0005504">
    <property type="term" value="F:fatty acid binding"/>
    <property type="evidence" value="ECO:0007669"/>
    <property type="project" value="TreeGrafter"/>
</dbReference>
<evidence type="ECO:0000256" key="14">
    <source>
        <dbReference type="PIRSR" id="PIRSR000168-1"/>
    </source>
</evidence>
<evidence type="ECO:0000256" key="9">
    <source>
        <dbReference type="ARBA" id="ARBA00022840"/>
    </source>
</evidence>
<evidence type="ECO:0000256" key="2">
    <source>
        <dbReference type="ARBA" id="ARBA00004275"/>
    </source>
</evidence>
<evidence type="ECO:0000256" key="3">
    <source>
        <dbReference type="ARBA" id="ARBA00004846"/>
    </source>
</evidence>
<evidence type="ECO:0000259" key="17">
    <source>
        <dbReference type="Pfam" id="PF02770"/>
    </source>
</evidence>
<dbReference type="FunFam" id="2.40.110.10:FF:000003">
    <property type="entry name" value="Acyl-coenzyme A oxidase"/>
    <property type="match status" value="1"/>
</dbReference>
<dbReference type="Pfam" id="PF01756">
    <property type="entry name" value="ACOX"/>
    <property type="match status" value="1"/>
</dbReference>
<feature type="binding site" evidence="15">
    <location>
        <position position="154"/>
    </location>
    <ligand>
        <name>FAD</name>
        <dbReference type="ChEBI" id="CHEBI:57692"/>
    </ligand>
</feature>
<keyword evidence="9" id="KW-0067">ATP-binding</keyword>
<dbReference type="InterPro" id="IPR029320">
    <property type="entry name" value="Acyl-CoA_ox_N"/>
</dbReference>
<keyword evidence="5 13" id="KW-0285">Flavoprotein</keyword>
<organism evidence="20 21">
    <name type="scientific">Panagrellus redivivus</name>
    <name type="common">Microworm</name>
    <dbReference type="NCBI Taxonomy" id="6233"/>
    <lineage>
        <taxon>Eukaryota</taxon>
        <taxon>Metazoa</taxon>
        <taxon>Ecdysozoa</taxon>
        <taxon>Nematoda</taxon>
        <taxon>Chromadorea</taxon>
        <taxon>Rhabditida</taxon>
        <taxon>Tylenchina</taxon>
        <taxon>Panagrolaimomorpha</taxon>
        <taxon>Panagrolaimoidea</taxon>
        <taxon>Panagrolaimidae</taxon>
        <taxon>Panagrellus</taxon>
    </lineage>
</organism>
<dbReference type="Gene3D" id="2.40.110.10">
    <property type="entry name" value="Butyryl-CoA Dehydrogenase, subunit A, domain 2"/>
    <property type="match status" value="1"/>
</dbReference>
<dbReference type="PANTHER" id="PTHR10909">
    <property type="entry name" value="ELECTRON TRANSPORT OXIDOREDUCTASE"/>
    <property type="match status" value="1"/>
</dbReference>
<protein>
    <recommendedName>
        <fullName evidence="13">Acyl-coenzyme A oxidase</fullName>
    </recommendedName>
</protein>
<evidence type="ECO:0000256" key="1">
    <source>
        <dbReference type="ARBA" id="ARBA00001974"/>
    </source>
</evidence>
<keyword evidence="7 13" id="KW-0274">FAD</keyword>
<dbReference type="InterPro" id="IPR006091">
    <property type="entry name" value="Acyl-CoA_Oxase/DH_mid-dom"/>
</dbReference>
<dbReference type="InterPro" id="IPR009100">
    <property type="entry name" value="AcylCoA_DH/oxidase_NM_dom_sf"/>
</dbReference>
<evidence type="ECO:0000259" key="16">
    <source>
        <dbReference type="Pfam" id="PF01756"/>
    </source>
</evidence>
<dbReference type="Pfam" id="PF14749">
    <property type="entry name" value="Acyl-CoA_ox_N"/>
    <property type="match status" value="1"/>
</dbReference>
<dbReference type="GO" id="GO:0055088">
    <property type="term" value="P:lipid homeostasis"/>
    <property type="evidence" value="ECO:0007669"/>
    <property type="project" value="TreeGrafter"/>
</dbReference>
<dbReference type="Gene3D" id="1.20.140.10">
    <property type="entry name" value="Butyryl-CoA Dehydrogenase, subunit A, domain 3"/>
    <property type="match status" value="2"/>
</dbReference>
<dbReference type="GO" id="GO:0005777">
    <property type="term" value="C:peroxisome"/>
    <property type="evidence" value="ECO:0007669"/>
    <property type="project" value="UniProtKB-SubCell"/>
</dbReference>
<accession>A0A7E4ZVT0</accession>
<dbReference type="SUPFAM" id="SSF56645">
    <property type="entry name" value="Acyl-CoA dehydrogenase NM domain-like"/>
    <property type="match status" value="1"/>
</dbReference>
<dbReference type="Pfam" id="PF02770">
    <property type="entry name" value="Acyl-CoA_dh_M"/>
    <property type="match status" value="1"/>
</dbReference>
<dbReference type="PIRSF" id="PIRSF000168">
    <property type="entry name" value="Acyl-CoA_oxidase"/>
    <property type="match status" value="1"/>
</dbReference>
<evidence type="ECO:0000259" key="19">
    <source>
        <dbReference type="Pfam" id="PF22924"/>
    </source>
</evidence>